<name>A0A4Y2LHZ2_ARAVE</name>
<evidence type="ECO:0008006" key="4">
    <source>
        <dbReference type="Google" id="ProtNLM"/>
    </source>
</evidence>
<dbReference type="AlphaFoldDB" id="A0A4Y2LHZ2"/>
<organism evidence="1 3">
    <name type="scientific">Araneus ventricosus</name>
    <name type="common">Orbweaver spider</name>
    <name type="synonym">Epeira ventricosa</name>
    <dbReference type="NCBI Taxonomy" id="182803"/>
    <lineage>
        <taxon>Eukaryota</taxon>
        <taxon>Metazoa</taxon>
        <taxon>Ecdysozoa</taxon>
        <taxon>Arthropoda</taxon>
        <taxon>Chelicerata</taxon>
        <taxon>Arachnida</taxon>
        <taxon>Araneae</taxon>
        <taxon>Araneomorphae</taxon>
        <taxon>Entelegynae</taxon>
        <taxon>Araneoidea</taxon>
        <taxon>Araneidae</taxon>
        <taxon>Araneus</taxon>
    </lineage>
</organism>
<reference evidence="1 3" key="1">
    <citation type="journal article" date="2019" name="Sci. Rep.">
        <title>Orb-weaving spider Araneus ventricosus genome elucidates the spidroin gene catalogue.</title>
        <authorList>
            <person name="Kono N."/>
            <person name="Nakamura H."/>
            <person name="Ohtoshi R."/>
            <person name="Moran D.A.P."/>
            <person name="Shinohara A."/>
            <person name="Yoshida Y."/>
            <person name="Fujiwara M."/>
            <person name="Mori M."/>
            <person name="Tomita M."/>
            <person name="Arakawa K."/>
        </authorList>
    </citation>
    <scope>NUCLEOTIDE SEQUENCE [LARGE SCALE GENOMIC DNA]</scope>
</reference>
<comment type="caution">
    <text evidence="1">The sequence shown here is derived from an EMBL/GenBank/DDBJ whole genome shotgun (WGS) entry which is preliminary data.</text>
</comment>
<proteinExistence type="predicted"/>
<protein>
    <recommendedName>
        <fullName evidence="4">Reverse transcriptase zinc-binding domain-containing protein</fullName>
    </recommendedName>
</protein>
<dbReference type="EMBL" id="BGPR01118460">
    <property type="protein sequence ID" value="GBN12947.1"/>
    <property type="molecule type" value="Genomic_DNA"/>
</dbReference>
<dbReference type="EMBL" id="BGPR01118470">
    <property type="protein sequence ID" value="GBN12975.1"/>
    <property type="molecule type" value="Genomic_DNA"/>
</dbReference>
<evidence type="ECO:0000313" key="3">
    <source>
        <dbReference type="Proteomes" id="UP000499080"/>
    </source>
</evidence>
<keyword evidence="3" id="KW-1185">Reference proteome</keyword>
<sequence>MPNVWQKLWTEGETGRSTHNIIPTVSLHPANWSREDIIFFTGHGPFQSYLRRFNLSTTSICRCGLEGTPLHYATECLLTLSWHMTKPAPQHADQWFRNVAANPHSKSRLRSIIQHIHLNQPLFRLD</sequence>
<dbReference type="Proteomes" id="UP000499080">
    <property type="component" value="Unassembled WGS sequence"/>
</dbReference>
<evidence type="ECO:0000313" key="2">
    <source>
        <dbReference type="EMBL" id="GBN12975.1"/>
    </source>
</evidence>
<gene>
    <name evidence="2" type="ORF">AVEN_170937_1</name>
    <name evidence="1" type="ORF">AVEN_76162_1</name>
</gene>
<evidence type="ECO:0000313" key="1">
    <source>
        <dbReference type="EMBL" id="GBN12947.1"/>
    </source>
</evidence>
<accession>A0A4Y2LHZ2</accession>